<dbReference type="FunCoup" id="A0A803JCW8">
    <property type="interactions" value="37"/>
</dbReference>
<dbReference type="PANTHER" id="PTHR22706:SF1">
    <property type="entry name" value="ASSEMBLY FACTOR FOR SPINDLE MICROTUBULES"/>
    <property type="match status" value="1"/>
</dbReference>
<dbReference type="PROSITE" id="PS50096">
    <property type="entry name" value="IQ"/>
    <property type="match status" value="3"/>
</dbReference>
<dbReference type="GeneTree" id="ENSGT00390000011270"/>
<keyword evidence="2" id="KW-0963">Cytoplasm</keyword>
<dbReference type="GO" id="GO:0005516">
    <property type="term" value="F:calmodulin binding"/>
    <property type="evidence" value="ECO:0007669"/>
    <property type="project" value="UniProtKB-KW"/>
</dbReference>
<sequence length="386" mass="45828">MEHRVLRLFLQWHSAKEWPTAQGLVNKPFGLLVALCKMNSLGLNTISSIPRLAEDNRLKEYNAAVAIQSWFRGCQVRAYLRYLHKMVTVIQKWWRGYVARKYFRSKVKTAYFIMKMNFYNEMAVRIQKRWRGYFVRKYVHNYYALKRYLEGVAIKNNIVRKELDKYADIKSREQAKKKMENEEREKEYHARKMHYLLSTEQVPGIYNSPYRPFPDSMEIRLQKARPLSHKDRPMEKPENPDLLYSDCRDAFSFPIMQPLPPIGMKRPQGPFRDTAEVLQQRYKPLEPTLRVATSISSVEEAREELKRQEWRRGVHDKGFAPFSSFHKTKGYDPLIHTSSDYKQISFVTRAEQPEKWVAKKDFRTVFTPVPLFDKFGKMYSKTGGIV</sequence>
<evidence type="ECO:0000256" key="3">
    <source>
        <dbReference type="ARBA" id="ARBA00022737"/>
    </source>
</evidence>
<evidence type="ECO:0000313" key="5">
    <source>
        <dbReference type="Ensembl" id="ENSXETP00000105735"/>
    </source>
</evidence>
<protein>
    <recommendedName>
        <fullName evidence="6">Spermatogenesis associated 17</fullName>
    </recommendedName>
</protein>
<name>A0A803JCW8_XENTR</name>
<dbReference type="InterPro" id="IPR000048">
    <property type="entry name" value="IQ_motif_EF-hand-BS"/>
</dbReference>
<proteinExistence type="predicted"/>
<reference evidence="5" key="2">
    <citation type="submission" date="2021-03" db="UniProtKB">
        <authorList>
            <consortium name="Ensembl"/>
        </authorList>
    </citation>
    <scope>IDENTIFICATION</scope>
</reference>
<dbReference type="AlphaFoldDB" id="A0A803JCW8"/>
<keyword evidence="3" id="KW-0677">Repeat</keyword>
<dbReference type="Gene3D" id="1.20.5.190">
    <property type="match status" value="1"/>
</dbReference>
<dbReference type="GO" id="GO:0005737">
    <property type="term" value="C:cytoplasm"/>
    <property type="evidence" value="ECO:0007669"/>
    <property type="project" value="UniProtKB-SubCell"/>
</dbReference>
<evidence type="ECO:0000256" key="2">
    <source>
        <dbReference type="ARBA" id="ARBA00022490"/>
    </source>
</evidence>
<dbReference type="SUPFAM" id="SSF52540">
    <property type="entry name" value="P-loop containing nucleoside triphosphate hydrolases"/>
    <property type="match status" value="1"/>
</dbReference>
<accession>A0A803JCW8</accession>
<dbReference type="SMART" id="SM00015">
    <property type="entry name" value="IQ"/>
    <property type="match status" value="3"/>
</dbReference>
<dbReference type="InParanoid" id="A0A803JCW8"/>
<evidence type="ECO:0000256" key="4">
    <source>
        <dbReference type="ARBA" id="ARBA00022860"/>
    </source>
</evidence>
<dbReference type="Ensembl" id="ENSXETT00000110117">
    <property type="protein sequence ID" value="ENSXETP00000105735"/>
    <property type="gene ID" value="ENSXETG00000037992"/>
</dbReference>
<dbReference type="PANTHER" id="PTHR22706">
    <property type="entry name" value="ASSEMBLY FACTOR FOR SPINDLE MICROTUBULES"/>
    <property type="match status" value="1"/>
</dbReference>
<dbReference type="Pfam" id="PF00612">
    <property type="entry name" value="IQ"/>
    <property type="match status" value="3"/>
</dbReference>
<comment type="subcellular location">
    <subcellularLocation>
        <location evidence="1">Cytoplasm</location>
    </subcellularLocation>
</comment>
<dbReference type="InterPro" id="IPR051185">
    <property type="entry name" value="ASPM"/>
</dbReference>
<dbReference type="Bgee" id="ENSXETG00000037992">
    <property type="expression patterns" value="Expressed in testis and 11 other cell types or tissues"/>
</dbReference>
<dbReference type="CDD" id="cd23767">
    <property type="entry name" value="IQCD"/>
    <property type="match status" value="1"/>
</dbReference>
<reference evidence="5" key="1">
    <citation type="journal article" date="2010" name="Science">
        <title>The genome of the Western clawed frog Xenopus tropicalis.</title>
        <authorList>
            <person name="Hellsten U."/>
            <person name="Harland R.M."/>
            <person name="Gilchrist M.J."/>
            <person name="Hendrix D."/>
            <person name="Jurka J."/>
            <person name="Kapitonov V."/>
            <person name="Ovcharenko I."/>
            <person name="Putnam N.H."/>
            <person name="Shu S."/>
            <person name="Taher L."/>
            <person name="Blitz I.L."/>
            <person name="Blumberg B."/>
            <person name="Dichmann D.S."/>
            <person name="Dubchak I."/>
            <person name="Amaya E."/>
            <person name="Detter J.C."/>
            <person name="Fletcher R."/>
            <person name="Gerhard D.S."/>
            <person name="Goodstein D."/>
            <person name="Graves T."/>
            <person name="Grigoriev I.V."/>
            <person name="Grimwood J."/>
            <person name="Kawashima T."/>
            <person name="Lindquist E."/>
            <person name="Lucas S.M."/>
            <person name="Mead P.E."/>
            <person name="Mitros T."/>
            <person name="Ogino H."/>
            <person name="Ohta Y."/>
            <person name="Poliakov A.V."/>
            <person name="Pollet N."/>
            <person name="Robert J."/>
            <person name="Salamov A."/>
            <person name="Sater A.K."/>
            <person name="Schmutz J."/>
            <person name="Terry A."/>
            <person name="Vize P.D."/>
            <person name="Warren W.C."/>
            <person name="Wells D."/>
            <person name="Wills A."/>
            <person name="Wilson R.K."/>
            <person name="Zimmerman L.B."/>
            <person name="Zorn A.M."/>
            <person name="Grainger R."/>
            <person name="Grammer T."/>
            <person name="Khokha M.K."/>
            <person name="Richardson P.M."/>
            <person name="Rokhsar D.S."/>
        </authorList>
    </citation>
    <scope>NUCLEOTIDE SEQUENCE [LARGE SCALE GENOMIC DNA]</scope>
    <source>
        <strain evidence="5">Nigerian</strain>
    </source>
</reference>
<organism evidence="5">
    <name type="scientific">Xenopus tropicalis</name>
    <name type="common">Western clawed frog</name>
    <name type="synonym">Silurana tropicalis</name>
    <dbReference type="NCBI Taxonomy" id="8364"/>
    <lineage>
        <taxon>Eukaryota</taxon>
        <taxon>Metazoa</taxon>
        <taxon>Chordata</taxon>
        <taxon>Craniata</taxon>
        <taxon>Vertebrata</taxon>
        <taxon>Euteleostomi</taxon>
        <taxon>Amphibia</taxon>
        <taxon>Batrachia</taxon>
        <taxon>Anura</taxon>
        <taxon>Pipoidea</taxon>
        <taxon>Pipidae</taxon>
        <taxon>Xenopodinae</taxon>
        <taxon>Xenopus</taxon>
        <taxon>Silurana</taxon>
    </lineage>
</organism>
<evidence type="ECO:0000256" key="1">
    <source>
        <dbReference type="ARBA" id="ARBA00004496"/>
    </source>
</evidence>
<evidence type="ECO:0008006" key="6">
    <source>
        <dbReference type="Google" id="ProtNLM"/>
    </source>
</evidence>
<dbReference type="InterPro" id="IPR027417">
    <property type="entry name" value="P-loop_NTPase"/>
</dbReference>
<keyword evidence="4" id="KW-0112">Calmodulin-binding</keyword>